<organism evidence="2 3">
    <name type="scientific">Dyadobacter frigoris</name>
    <dbReference type="NCBI Taxonomy" id="2576211"/>
    <lineage>
        <taxon>Bacteria</taxon>
        <taxon>Pseudomonadati</taxon>
        <taxon>Bacteroidota</taxon>
        <taxon>Cytophagia</taxon>
        <taxon>Cytophagales</taxon>
        <taxon>Spirosomataceae</taxon>
        <taxon>Dyadobacter</taxon>
    </lineage>
</organism>
<accession>A0A4U6D1A0</accession>
<sequence>MKRSLNSLTGYTMRATDGEIGKVKEFYFDDQTWTIRYLILETGSWFFGRKVLISPEALTGIDSVNCAFDVNITKEQVKTSPDIDTDMPVYRQQEELLFAHYPWTSYWGGGYGGFASGTPWMIPPVPVSVEQTIDTEKNKNETEPKGDTHLRSTAKTLDFKIHAEDGETGTFADLIIDDASWQIKFLVVDMSDWKSDKRVLISPDSINQIKHSTENVIINLTVDELKNSPDYDPTEPVNEVVETNFRDYYGRLVSTE</sequence>
<dbReference type="InterPro" id="IPR014747">
    <property type="entry name" value="Bac_photo_RC_H_C"/>
</dbReference>
<evidence type="ECO:0000259" key="1">
    <source>
        <dbReference type="Pfam" id="PF05239"/>
    </source>
</evidence>
<dbReference type="OrthoDB" id="9793882at2"/>
<dbReference type="Pfam" id="PF05239">
    <property type="entry name" value="PRC"/>
    <property type="match status" value="1"/>
</dbReference>
<evidence type="ECO:0000313" key="2">
    <source>
        <dbReference type="EMBL" id="TKT90366.1"/>
    </source>
</evidence>
<feature type="domain" description="PRC-barrel" evidence="1">
    <location>
        <begin position="6"/>
        <end position="76"/>
    </location>
</feature>
<protein>
    <submittedName>
        <fullName evidence="2">PRC-barrel domain containing protein</fullName>
    </submittedName>
</protein>
<evidence type="ECO:0000313" key="3">
    <source>
        <dbReference type="Proteomes" id="UP000304900"/>
    </source>
</evidence>
<name>A0A4U6D1A0_9BACT</name>
<dbReference type="InterPro" id="IPR027275">
    <property type="entry name" value="PRC-brl_dom"/>
</dbReference>
<dbReference type="GO" id="GO:0030077">
    <property type="term" value="C:plasma membrane light-harvesting complex"/>
    <property type="evidence" value="ECO:0007669"/>
    <property type="project" value="InterPro"/>
</dbReference>
<keyword evidence="3" id="KW-1185">Reference proteome</keyword>
<dbReference type="RefSeq" id="WP_137342129.1">
    <property type="nucleotide sequence ID" value="NZ_SZVO01000010.1"/>
</dbReference>
<dbReference type="GO" id="GO:0019684">
    <property type="term" value="P:photosynthesis, light reaction"/>
    <property type="evidence" value="ECO:0007669"/>
    <property type="project" value="InterPro"/>
</dbReference>
<dbReference type="Proteomes" id="UP000304900">
    <property type="component" value="Unassembled WGS sequence"/>
</dbReference>
<reference evidence="2 3" key="1">
    <citation type="submission" date="2019-05" db="EMBL/GenBank/DDBJ databases">
        <title>Dyadobacter AR-3-8 sp. nov., isolated from arctic soil.</title>
        <authorList>
            <person name="Chaudhary D.K."/>
        </authorList>
    </citation>
    <scope>NUCLEOTIDE SEQUENCE [LARGE SCALE GENOMIC DNA]</scope>
    <source>
        <strain evidence="2 3">AR-3-8</strain>
    </source>
</reference>
<dbReference type="AlphaFoldDB" id="A0A4U6D1A0"/>
<gene>
    <name evidence="2" type="ORF">FDK13_21785</name>
</gene>
<dbReference type="SUPFAM" id="SSF50346">
    <property type="entry name" value="PRC-barrel domain"/>
    <property type="match status" value="2"/>
</dbReference>
<dbReference type="Gene3D" id="3.90.50.10">
    <property type="entry name" value="Photosynthetic Reaction Center, subunit H, domain 2"/>
    <property type="match status" value="2"/>
</dbReference>
<comment type="caution">
    <text evidence="2">The sequence shown here is derived from an EMBL/GenBank/DDBJ whole genome shotgun (WGS) entry which is preliminary data.</text>
</comment>
<proteinExistence type="predicted"/>
<dbReference type="EMBL" id="SZVO01000010">
    <property type="protein sequence ID" value="TKT90366.1"/>
    <property type="molecule type" value="Genomic_DNA"/>
</dbReference>
<dbReference type="InterPro" id="IPR011033">
    <property type="entry name" value="PRC_barrel-like_sf"/>
</dbReference>